<sequence length="221" mass="24673">MQDDIPAAKDFLTQAQRRALEALGTEVSFPPGDTVFREGQPSRSVVMVKEGNVRILKHAPDGTEIPLATRGVGEILGDEGVLADVVRYATITTITEVIGVDIGARALLDFVDEERLWQAFYRQAIDRRYESDDKRILVAQYDVRERLADHLLDQVQRLGTPEGDDWVVEGASQEELAKAITASREAVAVELRKFRREGLLTTARRKVVLHDLRALKSILPS</sequence>
<dbReference type="Gene3D" id="1.10.10.10">
    <property type="entry name" value="Winged helix-like DNA-binding domain superfamily/Winged helix DNA-binding domain"/>
    <property type="match status" value="1"/>
</dbReference>
<dbReference type="SUPFAM" id="SSF51206">
    <property type="entry name" value="cAMP-binding domain-like"/>
    <property type="match status" value="1"/>
</dbReference>
<dbReference type="RefSeq" id="WP_209634012.1">
    <property type="nucleotide sequence ID" value="NZ_JAGINW010000001.1"/>
</dbReference>
<keyword evidence="3" id="KW-0804">Transcription</keyword>
<dbReference type="SMART" id="SM00419">
    <property type="entry name" value="HTH_CRP"/>
    <property type="match status" value="1"/>
</dbReference>
<dbReference type="SMART" id="SM00100">
    <property type="entry name" value="cNMP"/>
    <property type="match status" value="1"/>
</dbReference>
<dbReference type="SUPFAM" id="SSF46785">
    <property type="entry name" value="Winged helix' DNA-binding domain"/>
    <property type="match status" value="1"/>
</dbReference>
<keyword evidence="7" id="KW-1185">Reference proteome</keyword>
<dbReference type="Proteomes" id="UP001519332">
    <property type="component" value="Unassembled WGS sequence"/>
</dbReference>
<dbReference type="Pfam" id="PF13545">
    <property type="entry name" value="HTH_Crp_2"/>
    <property type="match status" value="1"/>
</dbReference>
<keyword evidence="1" id="KW-0805">Transcription regulation</keyword>
<evidence type="ECO:0000313" key="7">
    <source>
        <dbReference type="Proteomes" id="UP001519332"/>
    </source>
</evidence>
<dbReference type="InterPro" id="IPR014710">
    <property type="entry name" value="RmlC-like_jellyroll"/>
</dbReference>
<dbReference type="InterPro" id="IPR000595">
    <property type="entry name" value="cNMP-bd_dom"/>
</dbReference>
<dbReference type="InterPro" id="IPR050397">
    <property type="entry name" value="Env_Response_Regulators"/>
</dbReference>
<evidence type="ECO:0000259" key="5">
    <source>
        <dbReference type="PROSITE" id="PS51063"/>
    </source>
</evidence>
<evidence type="ECO:0000313" key="6">
    <source>
        <dbReference type="EMBL" id="MBP2320145.1"/>
    </source>
</evidence>
<dbReference type="Gene3D" id="2.60.120.10">
    <property type="entry name" value="Jelly Rolls"/>
    <property type="match status" value="1"/>
</dbReference>
<dbReference type="InterPro" id="IPR036388">
    <property type="entry name" value="WH-like_DNA-bd_sf"/>
</dbReference>
<dbReference type="PROSITE" id="PS51063">
    <property type="entry name" value="HTH_CRP_2"/>
    <property type="match status" value="1"/>
</dbReference>
<reference evidence="6 7" key="1">
    <citation type="submission" date="2021-03" db="EMBL/GenBank/DDBJ databases">
        <title>Sequencing the genomes of 1000 actinobacteria strains.</title>
        <authorList>
            <person name="Klenk H.-P."/>
        </authorList>
    </citation>
    <scope>NUCLEOTIDE SEQUENCE [LARGE SCALE GENOMIC DNA]</scope>
    <source>
        <strain evidence="6 7">DSM 46670</strain>
    </source>
</reference>
<organism evidence="6 7">
    <name type="scientific">Kibdelosporangium banguiense</name>
    <dbReference type="NCBI Taxonomy" id="1365924"/>
    <lineage>
        <taxon>Bacteria</taxon>
        <taxon>Bacillati</taxon>
        <taxon>Actinomycetota</taxon>
        <taxon>Actinomycetes</taxon>
        <taxon>Pseudonocardiales</taxon>
        <taxon>Pseudonocardiaceae</taxon>
        <taxon>Kibdelosporangium</taxon>
    </lineage>
</organism>
<dbReference type="EMBL" id="JAGINW010000001">
    <property type="protein sequence ID" value="MBP2320145.1"/>
    <property type="molecule type" value="Genomic_DNA"/>
</dbReference>
<evidence type="ECO:0000259" key="4">
    <source>
        <dbReference type="PROSITE" id="PS50042"/>
    </source>
</evidence>
<gene>
    <name evidence="6" type="ORF">JOF56_000530</name>
</gene>
<keyword evidence="2" id="KW-0238">DNA-binding</keyword>
<comment type="caution">
    <text evidence="6">The sequence shown here is derived from an EMBL/GenBank/DDBJ whole genome shotgun (WGS) entry which is preliminary data.</text>
</comment>
<dbReference type="PROSITE" id="PS50042">
    <property type="entry name" value="CNMP_BINDING_3"/>
    <property type="match status" value="1"/>
</dbReference>
<accession>A0ABS4T6V3</accession>
<feature type="domain" description="HTH crp-type" evidence="5">
    <location>
        <begin position="141"/>
        <end position="213"/>
    </location>
</feature>
<protein>
    <submittedName>
        <fullName evidence="6">CRP-like cAMP-binding protein</fullName>
    </submittedName>
</protein>
<dbReference type="CDD" id="cd00038">
    <property type="entry name" value="CAP_ED"/>
    <property type="match status" value="1"/>
</dbReference>
<dbReference type="InterPro" id="IPR018490">
    <property type="entry name" value="cNMP-bd_dom_sf"/>
</dbReference>
<evidence type="ECO:0000256" key="3">
    <source>
        <dbReference type="ARBA" id="ARBA00023163"/>
    </source>
</evidence>
<feature type="domain" description="Cyclic nucleotide-binding" evidence="4">
    <location>
        <begin position="26"/>
        <end position="97"/>
    </location>
</feature>
<name>A0ABS4T6V3_9PSEU</name>
<dbReference type="Pfam" id="PF00027">
    <property type="entry name" value="cNMP_binding"/>
    <property type="match status" value="1"/>
</dbReference>
<dbReference type="InterPro" id="IPR036390">
    <property type="entry name" value="WH_DNA-bd_sf"/>
</dbReference>
<dbReference type="InterPro" id="IPR012318">
    <property type="entry name" value="HTH_CRP"/>
</dbReference>
<evidence type="ECO:0000256" key="2">
    <source>
        <dbReference type="ARBA" id="ARBA00023125"/>
    </source>
</evidence>
<dbReference type="PANTHER" id="PTHR24567:SF74">
    <property type="entry name" value="HTH-TYPE TRANSCRIPTIONAL REGULATOR ARCR"/>
    <property type="match status" value="1"/>
</dbReference>
<proteinExistence type="predicted"/>
<evidence type="ECO:0000256" key="1">
    <source>
        <dbReference type="ARBA" id="ARBA00023015"/>
    </source>
</evidence>
<dbReference type="PANTHER" id="PTHR24567">
    <property type="entry name" value="CRP FAMILY TRANSCRIPTIONAL REGULATORY PROTEIN"/>
    <property type="match status" value="1"/>
</dbReference>